<keyword evidence="1" id="KW-0812">Transmembrane</keyword>
<comment type="caution">
    <text evidence="2">The sequence shown here is derived from an EMBL/GenBank/DDBJ whole genome shotgun (WGS) entry which is preliminary data.</text>
</comment>
<name>A0A9D9DLJ1_9BACT</name>
<dbReference type="AlphaFoldDB" id="A0A9D9DLJ1"/>
<evidence type="ECO:0000313" key="2">
    <source>
        <dbReference type="EMBL" id="MBO8428878.1"/>
    </source>
</evidence>
<keyword evidence="1" id="KW-0472">Membrane</keyword>
<gene>
    <name evidence="2" type="ORF">IAC68_02960</name>
</gene>
<dbReference type="EMBL" id="JADINB010000067">
    <property type="protein sequence ID" value="MBO8428878.1"/>
    <property type="molecule type" value="Genomic_DNA"/>
</dbReference>
<feature type="transmembrane region" description="Helical" evidence="1">
    <location>
        <begin position="72"/>
        <end position="92"/>
    </location>
</feature>
<protein>
    <submittedName>
        <fullName evidence="2">Uncharacterized protein</fullName>
    </submittedName>
</protein>
<evidence type="ECO:0000256" key="1">
    <source>
        <dbReference type="SAM" id="Phobius"/>
    </source>
</evidence>
<reference evidence="2" key="2">
    <citation type="journal article" date="2021" name="PeerJ">
        <title>Extensive microbial diversity within the chicken gut microbiome revealed by metagenomics and culture.</title>
        <authorList>
            <person name="Gilroy R."/>
            <person name="Ravi A."/>
            <person name="Getino M."/>
            <person name="Pursley I."/>
            <person name="Horton D.L."/>
            <person name="Alikhan N.F."/>
            <person name="Baker D."/>
            <person name="Gharbi K."/>
            <person name="Hall N."/>
            <person name="Watson M."/>
            <person name="Adriaenssens E.M."/>
            <person name="Foster-Nyarko E."/>
            <person name="Jarju S."/>
            <person name="Secka A."/>
            <person name="Antonio M."/>
            <person name="Oren A."/>
            <person name="Chaudhuri R.R."/>
            <person name="La Ragione R."/>
            <person name="Hildebrand F."/>
            <person name="Pallen M.J."/>
        </authorList>
    </citation>
    <scope>NUCLEOTIDE SEQUENCE</scope>
    <source>
        <strain evidence="2">15467</strain>
    </source>
</reference>
<dbReference type="Proteomes" id="UP000823635">
    <property type="component" value="Unassembled WGS sequence"/>
</dbReference>
<accession>A0A9D9DLJ1</accession>
<organism evidence="2 3">
    <name type="scientific">Candidatus Egerieousia excrementavium</name>
    <dbReference type="NCBI Taxonomy" id="2840778"/>
    <lineage>
        <taxon>Bacteria</taxon>
        <taxon>Pseudomonadati</taxon>
        <taxon>Bacteroidota</taxon>
        <taxon>Bacteroidia</taxon>
        <taxon>Bacteroidales</taxon>
        <taxon>Candidatus Egerieousia</taxon>
    </lineage>
</organism>
<feature type="transmembrane region" description="Helical" evidence="1">
    <location>
        <begin position="42"/>
        <end position="60"/>
    </location>
</feature>
<evidence type="ECO:0000313" key="3">
    <source>
        <dbReference type="Proteomes" id="UP000823635"/>
    </source>
</evidence>
<sequence length="103" mass="11987">MSDEDKLNNPKIDISDTEDIEEILERNGKKIAEERERKKINMINNSLIAIPICVLLLFIIDSINFNPDIFFFLPYLIGGVIVFHFFRIIFLFPDTNPGGPWFI</sequence>
<keyword evidence="1" id="KW-1133">Transmembrane helix</keyword>
<reference evidence="2" key="1">
    <citation type="submission" date="2020-10" db="EMBL/GenBank/DDBJ databases">
        <authorList>
            <person name="Gilroy R."/>
        </authorList>
    </citation>
    <scope>NUCLEOTIDE SEQUENCE</scope>
    <source>
        <strain evidence="2">15467</strain>
    </source>
</reference>
<proteinExistence type="predicted"/>